<reference evidence="7" key="1">
    <citation type="submission" date="2016-10" db="EMBL/GenBank/DDBJ databases">
        <authorList>
            <person name="Varghese N."/>
            <person name="Submissions S."/>
        </authorList>
    </citation>
    <scope>NUCLEOTIDE SEQUENCE [LARGE SCALE GENOMIC DNA]</scope>
    <source>
        <strain evidence="7">CGMCC 1.8946</strain>
    </source>
</reference>
<dbReference type="Gene3D" id="3.40.190.290">
    <property type="match status" value="1"/>
</dbReference>
<dbReference type="RefSeq" id="WP_090666581.1">
    <property type="nucleotide sequence ID" value="NZ_FMTT01000002.1"/>
</dbReference>
<dbReference type="InterPro" id="IPR050950">
    <property type="entry name" value="HTH-type_LysR_regulators"/>
</dbReference>
<gene>
    <name evidence="6" type="ORF">SAMN04487970_1002194</name>
</gene>
<evidence type="ECO:0000256" key="2">
    <source>
        <dbReference type="ARBA" id="ARBA00023015"/>
    </source>
</evidence>
<dbReference type="SUPFAM" id="SSF53850">
    <property type="entry name" value="Periplasmic binding protein-like II"/>
    <property type="match status" value="1"/>
</dbReference>
<dbReference type="GO" id="GO:0005829">
    <property type="term" value="C:cytosol"/>
    <property type="evidence" value="ECO:0007669"/>
    <property type="project" value="TreeGrafter"/>
</dbReference>
<dbReference type="Proteomes" id="UP000198601">
    <property type="component" value="Unassembled WGS sequence"/>
</dbReference>
<dbReference type="GO" id="GO:0003677">
    <property type="term" value="F:DNA binding"/>
    <property type="evidence" value="ECO:0007669"/>
    <property type="project" value="UniProtKB-KW"/>
</dbReference>
<sequence length="289" mass="32870">MELLQLKYFQTVARHEHMTRAAEELCIVQPALSKMISLLEKELGVQLFDRVGKHIKLNQNGSVFLKHVEKALSSLEDGKRELADLSLEKHKYIDLAILVGSHILSDILVEFRKEYSNIRFHLLQHVSRSAIQPNFDLCISSAPLELQNIHSTPLVNEEIFLAVPSNHRLAGRSSIQLQEVADEDFISLRPGKSLRGLTDDFCRLAGFTPRIVFETDDPATVSRLVKAGLGVAFIPGVSWGSTTGSSVILLHIEEPICQRILWLSWVRDRYLTESSRIFRQFMIDYFSKF</sequence>
<evidence type="ECO:0000256" key="3">
    <source>
        <dbReference type="ARBA" id="ARBA00023125"/>
    </source>
</evidence>
<dbReference type="SUPFAM" id="SSF46785">
    <property type="entry name" value="Winged helix' DNA-binding domain"/>
    <property type="match status" value="1"/>
</dbReference>
<dbReference type="InterPro" id="IPR000847">
    <property type="entry name" value="LysR_HTH_N"/>
</dbReference>
<feature type="domain" description="HTH lysR-type" evidence="5">
    <location>
        <begin position="1"/>
        <end position="58"/>
    </location>
</feature>
<keyword evidence="4" id="KW-0804">Transcription</keyword>
<dbReference type="InterPro" id="IPR005119">
    <property type="entry name" value="LysR_subst-bd"/>
</dbReference>
<dbReference type="STRING" id="624147.SAMN04487970_1002194"/>
<dbReference type="PROSITE" id="PS50931">
    <property type="entry name" value="HTH_LYSR"/>
    <property type="match status" value="1"/>
</dbReference>
<dbReference type="PRINTS" id="PR00039">
    <property type="entry name" value="HTHLYSR"/>
</dbReference>
<evidence type="ECO:0000313" key="7">
    <source>
        <dbReference type="Proteomes" id="UP000198601"/>
    </source>
</evidence>
<keyword evidence="2" id="KW-0805">Transcription regulation</keyword>
<dbReference type="Pfam" id="PF00126">
    <property type="entry name" value="HTH_1"/>
    <property type="match status" value="1"/>
</dbReference>
<keyword evidence="7" id="KW-1185">Reference proteome</keyword>
<dbReference type="AlphaFoldDB" id="A0A1G4PHB0"/>
<dbReference type="FunFam" id="1.10.10.10:FF:000001">
    <property type="entry name" value="LysR family transcriptional regulator"/>
    <property type="match status" value="1"/>
</dbReference>
<name>A0A1G4PHB0_9BACL</name>
<evidence type="ECO:0000256" key="1">
    <source>
        <dbReference type="ARBA" id="ARBA00009437"/>
    </source>
</evidence>
<evidence type="ECO:0000259" key="5">
    <source>
        <dbReference type="PROSITE" id="PS50931"/>
    </source>
</evidence>
<evidence type="ECO:0000313" key="6">
    <source>
        <dbReference type="EMBL" id="SCW31654.1"/>
    </source>
</evidence>
<dbReference type="Pfam" id="PF03466">
    <property type="entry name" value="LysR_substrate"/>
    <property type="match status" value="1"/>
</dbReference>
<dbReference type="Gene3D" id="1.10.10.10">
    <property type="entry name" value="Winged helix-like DNA-binding domain superfamily/Winged helix DNA-binding domain"/>
    <property type="match status" value="1"/>
</dbReference>
<proteinExistence type="inferred from homology"/>
<evidence type="ECO:0000256" key="4">
    <source>
        <dbReference type="ARBA" id="ARBA00023163"/>
    </source>
</evidence>
<dbReference type="EMBL" id="FMTT01000002">
    <property type="protein sequence ID" value="SCW31654.1"/>
    <property type="molecule type" value="Genomic_DNA"/>
</dbReference>
<dbReference type="OrthoDB" id="9803735at2"/>
<protein>
    <submittedName>
        <fullName evidence="6">DNA-binding transcriptional regulator, LysR family</fullName>
    </submittedName>
</protein>
<dbReference type="PANTHER" id="PTHR30419:SF28">
    <property type="entry name" value="HTH-TYPE TRANSCRIPTIONAL REGULATOR BSDA"/>
    <property type="match status" value="1"/>
</dbReference>
<dbReference type="PANTHER" id="PTHR30419">
    <property type="entry name" value="HTH-TYPE TRANSCRIPTIONAL REGULATOR YBHD"/>
    <property type="match status" value="1"/>
</dbReference>
<comment type="similarity">
    <text evidence="1">Belongs to the LysR transcriptional regulatory family.</text>
</comment>
<dbReference type="InterPro" id="IPR036390">
    <property type="entry name" value="WH_DNA-bd_sf"/>
</dbReference>
<keyword evidence="3 6" id="KW-0238">DNA-binding</keyword>
<dbReference type="InterPro" id="IPR036388">
    <property type="entry name" value="WH-like_DNA-bd_sf"/>
</dbReference>
<organism evidence="6 7">
    <name type="scientific">Paenibacillus tianmuensis</name>
    <dbReference type="NCBI Taxonomy" id="624147"/>
    <lineage>
        <taxon>Bacteria</taxon>
        <taxon>Bacillati</taxon>
        <taxon>Bacillota</taxon>
        <taxon>Bacilli</taxon>
        <taxon>Bacillales</taxon>
        <taxon>Paenibacillaceae</taxon>
        <taxon>Paenibacillus</taxon>
    </lineage>
</organism>
<accession>A0A1G4PHB0</accession>
<dbReference type="GO" id="GO:0003700">
    <property type="term" value="F:DNA-binding transcription factor activity"/>
    <property type="evidence" value="ECO:0007669"/>
    <property type="project" value="InterPro"/>
</dbReference>